<evidence type="ECO:0000256" key="1">
    <source>
        <dbReference type="SAM" id="Phobius"/>
    </source>
</evidence>
<protein>
    <submittedName>
        <fullName evidence="2">Uncharacterized protein</fullName>
    </submittedName>
</protein>
<keyword evidence="1" id="KW-0812">Transmembrane</keyword>
<reference evidence="2 3" key="1">
    <citation type="submission" date="2019-04" db="EMBL/GenBank/DDBJ databases">
        <title>Herbidospora sp. NEAU-GS14.nov., a novel actinomycete isolated from soil.</title>
        <authorList>
            <person name="Han L."/>
        </authorList>
    </citation>
    <scope>NUCLEOTIDE SEQUENCE [LARGE SCALE GENOMIC DNA]</scope>
    <source>
        <strain evidence="2 3">NEAU-GS14</strain>
    </source>
</reference>
<organism evidence="2 3">
    <name type="scientific">Herbidospora galbida</name>
    <dbReference type="NCBI Taxonomy" id="2575442"/>
    <lineage>
        <taxon>Bacteria</taxon>
        <taxon>Bacillati</taxon>
        <taxon>Actinomycetota</taxon>
        <taxon>Actinomycetes</taxon>
        <taxon>Streptosporangiales</taxon>
        <taxon>Streptosporangiaceae</taxon>
        <taxon>Herbidospora</taxon>
    </lineage>
</organism>
<keyword evidence="3" id="KW-1185">Reference proteome</keyword>
<keyword evidence="1" id="KW-1133">Transmembrane helix</keyword>
<proteinExistence type="predicted"/>
<comment type="caution">
    <text evidence="2">The sequence shown here is derived from an EMBL/GenBank/DDBJ whole genome shotgun (WGS) entry which is preliminary data.</text>
</comment>
<gene>
    <name evidence="2" type="ORF">FDA94_09460</name>
</gene>
<evidence type="ECO:0000313" key="2">
    <source>
        <dbReference type="EMBL" id="TKK89604.1"/>
    </source>
</evidence>
<keyword evidence="1" id="KW-0472">Membrane</keyword>
<sequence>MPRVAVAISVILVMSGLGLYVLFWADNRTPCEAAVEIVAQVQEIDPKSPNLAATLTVIDGLVAGRLDDVSDRANPVLTADLTRLRSALRGVTVEDLSDPTSEVREAMTNVLSCQNVGAFPAQ</sequence>
<feature type="transmembrane region" description="Helical" evidence="1">
    <location>
        <begin position="6"/>
        <end position="25"/>
    </location>
</feature>
<dbReference type="EMBL" id="SZQA01000006">
    <property type="protein sequence ID" value="TKK89604.1"/>
    <property type="molecule type" value="Genomic_DNA"/>
</dbReference>
<name>A0A4U3MLZ9_9ACTN</name>
<dbReference type="OrthoDB" id="3533466at2"/>
<dbReference type="RefSeq" id="WP_137246662.1">
    <property type="nucleotide sequence ID" value="NZ_SZQA01000006.1"/>
</dbReference>
<dbReference type="Proteomes" id="UP000308705">
    <property type="component" value="Unassembled WGS sequence"/>
</dbReference>
<accession>A0A4U3MLZ9</accession>
<dbReference type="AlphaFoldDB" id="A0A4U3MLZ9"/>
<evidence type="ECO:0000313" key="3">
    <source>
        <dbReference type="Proteomes" id="UP000308705"/>
    </source>
</evidence>